<comment type="caution">
    <text evidence="6">The sequence shown here is derived from an EMBL/GenBank/DDBJ whole genome shotgun (WGS) entry which is preliminary data.</text>
</comment>
<evidence type="ECO:0000256" key="3">
    <source>
        <dbReference type="ARBA" id="ARBA00022833"/>
    </source>
</evidence>
<dbReference type="SUPFAM" id="SSF57850">
    <property type="entry name" value="RING/U-box"/>
    <property type="match status" value="1"/>
</dbReference>
<dbReference type="RefSeq" id="XP_046071370.1">
    <property type="nucleotide sequence ID" value="XM_046209758.1"/>
</dbReference>
<accession>A0AAD4KUT1</accession>
<dbReference type="PANTHER" id="PTHR10131">
    <property type="entry name" value="TNF RECEPTOR ASSOCIATED FACTOR"/>
    <property type="match status" value="1"/>
</dbReference>
<evidence type="ECO:0000313" key="6">
    <source>
        <dbReference type="EMBL" id="KAH8696434.1"/>
    </source>
</evidence>
<dbReference type="SUPFAM" id="SSF49599">
    <property type="entry name" value="TRAF domain-like"/>
    <property type="match status" value="1"/>
</dbReference>
<dbReference type="InterPro" id="IPR027370">
    <property type="entry name" value="Znf-RING_euk"/>
</dbReference>
<evidence type="ECO:0000256" key="4">
    <source>
        <dbReference type="PROSITE-ProRule" id="PRU00175"/>
    </source>
</evidence>
<name>A0AAD4KUT1_9EURO</name>
<dbReference type="Gene3D" id="3.30.40.10">
    <property type="entry name" value="Zinc/RING finger domain, C3HC4 (zinc finger)"/>
    <property type="match status" value="2"/>
</dbReference>
<dbReference type="SMART" id="SM00184">
    <property type="entry name" value="RING"/>
    <property type="match status" value="1"/>
</dbReference>
<dbReference type="EMBL" id="JAJTJA010000007">
    <property type="protein sequence ID" value="KAH8696434.1"/>
    <property type="molecule type" value="Genomic_DNA"/>
</dbReference>
<dbReference type="Pfam" id="PF13445">
    <property type="entry name" value="zf-RING_UBOX"/>
    <property type="match status" value="1"/>
</dbReference>
<evidence type="ECO:0000256" key="1">
    <source>
        <dbReference type="ARBA" id="ARBA00022723"/>
    </source>
</evidence>
<reference evidence="6" key="1">
    <citation type="submission" date="2021-12" db="EMBL/GenBank/DDBJ databases">
        <title>Convergent genome expansion in fungi linked to evolution of root-endophyte symbiosis.</title>
        <authorList>
            <consortium name="DOE Joint Genome Institute"/>
            <person name="Ke Y.-H."/>
            <person name="Bonito G."/>
            <person name="Liao H.-L."/>
            <person name="Looney B."/>
            <person name="Rojas-Flechas A."/>
            <person name="Nash J."/>
            <person name="Hameed K."/>
            <person name="Schadt C."/>
            <person name="Martin F."/>
            <person name="Crous P.W."/>
            <person name="Miettinen O."/>
            <person name="Magnuson J.K."/>
            <person name="Labbe J."/>
            <person name="Jacobson D."/>
            <person name="Doktycz M.J."/>
            <person name="Veneault-Fourrey C."/>
            <person name="Kuo A."/>
            <person name="Mondo S."/>
            <person name="Calhoun S."/>
            <person name="Riley R."/>
            <person name="Ohm R."/>
            <person name="LaButti K."/>
            <person name="Andreopoulos B."/>
            <person name="Pangilinan J."/>
            <person name="Nolan M."/>
            <person name="Tritt A."/>
            <person name="Clum A."/>
            <person name="Lipzen A."/>
            <person name="Daum C."/>
            <person name="Barry K."/>
            <person name="Grigoriev I.V."/>
            <person name="Vilgalys R."/>
        </authorList>
    </citation>
    <scope>NUCLEOTIDE SEQUENCE</scope>
    <source>
        <strain evidence="6">PMI_201</strain>
    </source>
</reference>
<keyword evidence="7" id="KW-1185">Reference proteome</keyword>
<dbReference type="AlphaFoldDB" id="A0AAD4KUT1"/>
<protein>
    <submittedName>
        <fullName evidence="6">TRAF-like signal transducer</fullName>
    </submittedName>
</protein>
<keyword evidence="3" id="KW-0862">Zinc</keyword>
<dbReference type="GO" id="GO:0008270">
    <property type="term" value="F:zinc ion binding"/>
    <property type="evidence" value="ECO:0007669"/>
    <property type="project" value="UniProtKB-KW"/>
</dbReference>
<sequence>MDTSELLNPLESMDPNRGVEEVVDLRALEYVSKYDEHLMCPICHCPFVRPLRLQCDHVFCQKCLNDAITSANSDPRNFRCPSCRSRASEIFGNVPRILINMCDDVQVRCPYSGEGCKEVMSRGHVQLHVDKHCDYRLLECPSLTCTQKTRKKNMTAERKCMHMVLRCEACEEGVMEQDLEVGSL</sequence>
<evidence type="ECO:0000259" key="5">
    <source>
        <dbReference type="PROSITE" id="PS50089"/>
    </source>
</evidence>
<dbReference type="Proteomes" id="UP001201262">
    <property type="component" value="Unassembled WGS sequence"/>
</dbReference>
<dbReference type="PROSITE" id="PS00518">
    <property type="entry name" value="ZF_RING_1"/>
    <property type="match status" value="1"/>
</dbReference>
<dbReference type="GeneID" id="70240045"/>
<dbReference type="PROSITE" id="PS50089">
    <property type="entry name" value="ZF_RING_2"/>
    <property type="match status" value="1"/>
</dbReference>
<gene>
    <name evidence="6" type="ORF">BGW36DRAFT_187212</name>
</gene>
<keyword evidence="2 4" id="KW-0863">Zinc-finger</keyword>
<organism evidence="6 7">
    <name type="scientific">Talaromyces proteolyticus</name>
    <dbReference type="NCBI Taxonomy" id="1131652"/>
    <lineage>
        <taxon>Eukaryota</taxon>
        <taxon>Fungi</taxon>
        <taxon>Dikarya</taxon>
        <taxon>Ascomycota</taxon>
        <taxon>Pezizomycotina</taxon>
        <taxon>Eurotiomycetes</taxon>
        <taxon>Eurotiomycetidae</taxon>
        <taxon>Eurotiales</taxon>
        <taxon>Trichocomaceae</taxon>
        <taxon>Talaromyces</taxon>
        <taxon>Talaromyces sect. Bacilispori</taxon>
    </lineage>
</organism>
<evidence type="ECO:0000256" key="2">
    <source>
        <dbReference type="ARBA" id="ARBA00022771"/>
    </source>
</evidence>
<evidence type="ECO:0000313" key="7">
    <source>
        <dbReference type="Proteomes" id="UP001201262"/>
    </source>
</evidence>
<dbReference type="InterPro" id="IPR013083">
    <property type="entry name" value="Znf_RING/FYVE/PHD"/>
</dbReference>
<proteinExistence type="predicted"/>
<keyword evidence="1" id="KW-0479">Metal-binding</keyword>
<dbReference type="PANTHER" id="PTHR10131:SF94">
    <property type="entry name" value="TNF RECEPTOR-ASSOCIATED FACTOR 4"/>
    <property type="match status" value="1"/>
</dbReference>
<feature type="domain" description="RING-type" evidence="5">
    <location>
        <begin position="40"/>
        <end position="84"/>
    </location>
</feature>
<dbReference type="InterPro" id="IPR017907">
    <property type="entry name" value="Znf_RING_CS"/>
</dbReference>
<dbReference type="InterPro" id="IPR001841">
    <property type="entry name" value="Znf_RING"/>
</dbReference>